<accession>A0ABS4G7S1</accession>
<evidence type="ECO:0008006" key="3">
    <source>
        <dbReference type="Google" id="ProtNLM"/>
    </source>
</evidence>
<dbReference type="InterPro" id="IPR025591">
    <property type="entry name" value="RloB"/>
</dbReference>
<name>A0ABS4G7S1_9CLOT</name>
<evidence type="ECO:0000313" key="2">
    <source>
        <dbReference type="Proteomes" id="UP001519271"/>
    </source>
</evidence>
<organism evidence="1 2">
    <name type="scientific">Youngiibacter multivorans</name>
    <dbReference type="NCBI Taxonomy" id="937251"/>
    <lineage>
        <taxon>Bacteria</taxon>
        <taxon>Bacillati</taxon>
        <taxon>Bacillota</taxon>
        <taxon>Clostridia</taxon>
        <taxon>Eubacteriales</taxon>
        <taxon>Clostridiaceae</taxon>
        <taxon>Youngiibacter</taxon>
    </lineage>
</organism>
<evidence type="ECO:0000313" key="1">
    <source>
        <dbReference type="EMBL" id="MBP1920596.1"/>
    </source>
</evidence>
<dbReference type="Pfam" id="PF13707">
    <property type="entry name" value="RloB"/>
    <property type="match status" value="1"/>
</dbReference>
<sequence>MAGRINRLKRSRSERKIRPLRLGGYLIITDTEATEVNYFLGLKESIPPMLKGDLQIKVFKNKDLDNIINFASSERNKDSRFRSVWVVFDRDEVKNFDNLVSQIEKEKMNPGWSNPCFEIWLSAYFGEMKSVNSPEQCCTEFERLMKKNTNRTEYIKSDSDIYNLLVNNGSESRAIELAKERYFSRSSTYSKPSAMTSCTTVFMLVEEIMQKIQN</sequence>
<keyword evidence="2" id="KW-1185">Reference proteome</keyword>
<comment type="caution">
    <text evidence="1">The sequence shown here is derived from an EMBL/GenBank/DDBJ whole genome shotgun (WGS) entry which is preliminary data.</text>
</comment>
<protein>
    <recommendedName>
        <fullName evidence="3">RloB domain-containing protein</fullName>
    </recommendedName>
</protein>
<reference evidence="1 2" key="1">
    <citation type="submission" date="2021-03" db="EMBL/GenBank/DDBJ databases">
        <title>Genomic Encyclopedia of Type Strains, Phase IV (KMG-IV): sequencing the most valuable type-strain genomes for metagenomic binning, comparative biology and taxonomic classification.</title>
        <authorList>
            <person name="Goeker M."/>
        </authorList>
    </citation>
    <scope>NUCLEOTIDE SEQUENCE [LARGE SCALE GENOMIC DNA]</scope>
    <source>
        <strain evidence="1 2">DSM 6139</strain>
    </source>
</reference>
<dbReference type="Proteomes" id="UP001519271">
    <property type="component" value="Unassembled WGS sequence"/>
</dbReference>
<dbReference type="EMBL" id="JAGGKC010000033">
    <property type="protein sequence ID" value="MBP1920596.1"/>
    <property type="molecule type" value="Genomic_DNA"/>
</dbReference>
<proteinExistence type="predicted"/>
<gene>
    <name evidence="1" type="ORF">J2Z34_003111</name>
</gene>
<dbReference type="RefSeq" id="WP_209460763.1">
    <property type="nucleotide sequence ID" value="NZ_JAGGKC010000033.1"/>
</dbReference>